<dbReference type="Proteomes" id="UP000015106">
    <property type="component" value="Chromosome 2"/>
</dbReference>
<keyword evidence="2" id="KW-1185">Reference proteome</keyword>
<dbReference type="EnsemblPlants" id="TuG1812G0200005820.01.T01">
    <property type="protein sequence ID" value="TuG1812G0200005820.01.T01.cds386515"/>
    <property type="gene ID" value="TuG1812G0200005820.01"/>
</dbReference>
<dbReference type="Gramene" id="TuG1812G0200005820.01.T01">
    <property type="protein sequence ID" value="TuG1812G0200005820.01.T01.cds386515"/>
    <property type="gene ID" value="TuG1812G0200005820.01"/>
</dbReference>
<accession>A0A8R7TNU2</accession>
<sequence length="53" mass="5389">MHCFLNASFGGGDFTKSLALLHLGIPCSGAGKDTSTVRRSTPKSITAFCTGAG</sequence>
<reference evidence="2" key="1">
    <citation type="journal article" date="2013" name="Nature">
        <title>Draft genome of the wheat A-genome progenitor Triticum urartu.</title>
        <authorList>
            <person name="Ling H.Q."/>
            <person name="Zhao S."/>
            <person name="Liu D."/>
            <person name="Wang J."/>
            <person name="Sun H."/>
            <person name="Zhang C."/>
            <person name="Fan H."/>
            <person name="Li D."/>
            <person name="Dong L."/>
            <person name="Tao Y."/>
            <person name="Gao C."/>
            <person name="Wu H."/>
            <person name="Li Y."/>
            <person name="Cui Y."/>
            <person name="Guo X."/>
            <person name="Zheng S."/>
            <person name="Wang B."/>
            <person name="Yu K."/>
            <person name="Liang Q."/>
            <person name="Yang W."/>
            <person name="Lou X."/>
            <person name="Chen J."/>
            <person name="Feng M."/>
            <person name="Jian J."/>
            <person name="Zhang X."/>
            <person name="Luo G."/>
            <person name="Jiang Y."/>
            <person name="Liu J."/>
            <person name="Wang Z."/>
            <person name="Sha Y."/>
            <person name="Zhang B."/>
            <person name="Wu H."/>
            <person name="Tang D."/>
            <person name="Shen Q."/>
            <person name="Xue P."/>
            <person name="Zou S."/>
            <person name="Wang X."/>
            <person name="Liu X."/>
            <person name="Wang F."/>
            <person name="Yang Y."/>
            <person name="An X."/>
            <person name="Dong Z."/>
            <person name="Zhang K."/>
            <person name="Zhang X."/>
            <person name="Luo M.C."/>
            <person name="Dvorak J."/>
            <person name="Tong Y."/>
            <person name="Wang J."/>
            <person name="Yang H."/>
            <person name="Li Z."/>
            <person name="Wang D."/>
            <person name="Zhang A."/>
            <person name="Wang J."/>
        </authorList>
    </citation>
    <scope>NUCLEOTIDE SEQUENCE</scope>
    <source>
        <strain evidence="2">cv. G1812</strain>
    </source>
</reference>
<reference evidence="1" key="2">
    <citation type="submission" date="2018-03" db="EMBL/GenBank/DDBJ databases">
        <title>The Triticum urartu genome reveals the dynamic nature of wheat genome evolution.</title>
        <authorList>
            <person name="Ling H."/>
            <person name="Ma B."/>
            <person name="Shi X."/>
            <person name="Liu H."/>
            <person name="Dong L."/>
            <person name="Sun H."/>
            <person name="Cao Y."/>
            <person name="Gao Q."/>
            <person name="Zheng S."/>
            <person name="Li Y."/>
            <person name="Yu Y."/>
            <person name="Du H."/>
            <person name="Qi M."/>
            <person name="Li Y."/>
            <person name="Yu H."/>
            <person name="Cui Y."/>
            <person name="Wang N."/>
            <person name="Chen C."/>
            <person name="Wu H."/>
            <person name="Zhao Y."/>
            <person name="Zhang J."/>
            <person name="Li Y."/>
            <person name="Zhou W."/>
            <person name="Zhang B."/>
            <person name="Hu W."/>
            <person name="Eijk M."/>
            <person name="Tang J."/>
            <person name="Witsenboer H."/>
            <person name="Zhao S."/>
            <person name="Li Z."/>
            <person name="Zhang A."/>
            <person name="Wang D."/>
            <person name="Liang C."/>
        </authorList>
    </citation>
    <scope>NUCLEOTIDE SEQUENCE [LARGE SCALE GENOMIC DNA]</scope>
    <source>
        <strain evidence="1">cv. G1812</strain>
    </source>
</reference>
<evidence type="ECO:0000313" key="1">
    <source>
        <dbReference type="EnsemblPlants" id="TuG1812G0200005820.01.T01.cds386515"/>
    </source>
</evidence>
<proteinExistence type="predicted"/>
<dbReference type="AlphaFoldDB" id="A0A8R7TNU2"/>
<protein>
    <submittedName>
        <fullName evidence="1">Uncharacterized protein</fullName>
    </submittedName>
</protein>
<reference evidence="1" key="3">
    <citation type="submission" date="2022-06" db="UniProtKB">
        <authorList>
            <consortium name="EnsemblPlants"/>
        </authorList>
    </citation>
    <scope>IDENTIFICATION</scope>
</reference>
<name>A0A8R7TNU2_TRIUA</name>
<evidence type="ECO:0000313" key="2">
    <source>
        <dbReference type="Proteomes" id="UP000015106"/>
    </source>
</evidence>
<organism evidence="1 2">
    <name type="scientific">Triticum urartu</name>
    <name type="common">Red wild einkorn</name>
    <name type="synonym">Crithodium urartu</name>
    <dbReference type="NCBI Taxonomy" id="4572"/>
    <lineage>
        <taxon>Eukaryota</taxon>
        <taxon>Viridiplantae</taxon>
        <taxon>Streptophyta</taxon>
        <taxon>Embryophyta</taxon>
        <taxon>Tracheophyta</taxon>
        <taxon>Spermatophyta</taxon>
        <taxon>Magnoliopsida</taxon>
        <taxon>Liliopsida</taxon>
        <taxon>Poales</taxon>
        <taxon>Poaceae</taxon>
        <taxon>BOP clade</taxon>
        <taxon>Pooideae</taxon>
        <taxon>Triticodae</taxon>
        <taxon>Triticeae</taxon>
        <taxon>Triticinae</taxon>
        <taxon>Triticum</taxon>
    </lineage>
</organism>